<dbReference type="InterPro" id="IPR043030">
    <property type="entry name" value="BGBP_N_sf"/>
</dbReference>
<dbReference type="EMBL" id="JACKWZ010000376">
    <property type="protein sequence ID" value="KAF9408554.1"/>
    <property type="molecule type" value="Genomic_DNA"/>
</dbReference>
<reference evidence="1" key="1">
    <citation type="submission" date="2020-08" db="EMBL/GenBank/DDBJ databases">
        <title>Spodoptera exigua strain:BAW_Kor-Di-RS1 Genome sequencing and assembly.</title>
        <authorList>
            <person name="Kim J."/>
            <person name="Nam H.Y."/>
            <person name="Kwon M."/>
            <person name="Choi J.H."/>
            <person name="Cho S.R."/>
            <person name="Kim G.-H."/>
        </authorList>
    </citation>
    <scope>NUCLEOTIDE SEQUENCE</scope>
    <source>
        <strain evidence="1">BAW_Kor-Di-RS1</strain>
        <tissue evidence="1">Whole-body</tissue>
    </source>
</reference>
<dbReference type="Proteomes" id="UP000648187">
    <property type="component" value="Unassembled WGS sequence"/>
</dbReference>
<organism evidence="1 2">
    <name type="scientific">Spodoptera exigua</name>
    <name type="common">Beet armyworm</name>
    <name type="synonym">Noctua fulgens</name>
    <dbReference type="NCBI Taxonomy" id="7107"/>
    <lineage>
        <taxon>Eukaryota</taxon>
        <taxon>Metazoa</taxon>
        <taxon>Ecdysozoa</taxon>
        <taxon>Arthropoda</taxon>
        <taxon>Hexapoda</taxon>
        <taxon>Insecta</taxon>
        <taxon>Pterygota</taxon>
        <taxon>Neoptera</taxon>
        <taxon>Endopterygota</taxon>
        <taxon>Lepidoptera</taxon>
        <taxon>Glossata</taxon>
        <taxon>Ditrysia</taxon>
        <taxon>Noctuoidea</taxon>
        <taxon>Noctuidae</taxon>
        <taxon>Amphipyrinae</taxon>
        <taxon>Spodoptera</taxon>
    </lineage>
</organism>
<name>A0A835G7V6_SPOEX</name>
<sequence>MVSWLFCVDLVYSYEVPPAKLEAIYPKGLRVSIPETYFAMSISIKFHSVNPERSLQIKNLYAYNRTVQRVDPRACASVRLVLGAITRKVGAVRERSEHWLRTRRGPCFIVAGRQGRRTVGAAAAGRPRPV</sequence>
<gene>
    <name evidence="1" type="ORF">HW555_011796</name>
</gene>
<accession>A0A835G7V6</accession>
<comment type="caution">
    <text evidence="1">The sequence shown here is derived from an EMBL/GenBank/DDBJ whole genome shotgun (WGS) entry which is preliminary data.</text>
</comment>
<dbReference type="Gene3D" id="2.60.40.2140">
    <property type="entry name" value="Beta-1,3-glucan-recognition protein, N-terminal domain"/>
    <property type="match status" value="1"/>
</dbReference>
<proteinExistence type="predicted"/>
<protein>
    <submittedName>
        <fullName evidence="1">Uncharacterized protein</fullName>
    </submittedName>
</protein>
<evidence type="ECO:0000313" key="2">
    <source>
        <dbReference type="Proteomes" id="UP000648187"/>
    </source>
</evidence>
<evidence type="ECO:0000313" key="1">
    <source>
        <dbReference type="EMBL" id="KAF9408554.1"/>
    </source>
</evidence>
<keyword evidence="2" id="KW-1185">Reference proteome</keyword>
<dbReference type="AlphaFoldDB" id="A0A835G7V6"/>